<organism evidence="4 5">
    <name type="scientific">Dyella soli</name>
    <dbReference type="NCBI Taxonomy" id="522319"/>
    <lineage>
        <taxon>Bacteria</taxon>
        <taxon>Pseudomonadati</taxon>
        <taxon>Pseudomonadota</taxon>
        <taxon>Gammaproteobacteria</taxon>
        <taxon>Lysobacterales</taxon>
        <taxon>Rhodanobacteraceae</taxon>
        <taxon>Dyella</taxon>
    </lineage>
</organism>
<dbReference type="Gene3D" id="1.10.760.10">
    <property type="entry name" value="Cytochrome c-like domain"/>
    <property type="match status" value="1"/>
</dbReference>
<dbReference type="Proteomes" id="UP000291822">
    <property type="component" value="Unassembled WGS sequence"/>
</dbReference>
<dbReference type="InterPro" id="IPR029010">
    <property type="entry name" value="ThuA-like"/>
</dbReference>
<feature type="domain" description="ThuA-like" evidence="3">
    <location>
        <begin position="55"/>
        <end position="266"/>
    </location>
</feature>
<dbReference type="InterPro" id="IPR011047">
    <property type="entry name" value="Quinoprotein_ADH-like_sf"/>
</dbReference>
<sequence length="941" mass="100924">MAHMPEPRTPRRCIPLWLAMLCALLASCGVSAPRTVVIIGGPHSEGPGKHEYQLGVARIARMIDASPEARTALKVKTYPDGWPVDPHALDDAATVIWYFDGMDHHPMTNPGKRATMEAARQRGVGIIALHQASTSPASDSLGLEHWLGGVRLGMADRTTEWAALEPAIEGHPVAHGLREMALRDEFYPTFRFADTGQRTPILVAELHPQFRNGDAVLDDHGERVDVAWTYETNDGARSFVFTGAHFIETLDRPDVARLITNAALWTSHLPVPDQAVDLPTPLDAAPPATLARVERATFHADSRRSGWYAEQDALAPDDLRQAAFGIAWESPPLDAVDGHDARLYASPLFIDALTLKSGPLRGETFAVVIAASSNGYVYAINARRHGDLAPGRILWRTRLDAPCYLKPAPLDGVPTGILSTPVADVRRGRLYVTHCAAQQGWQAYALELATGQLIDGWPVRLDEPTLNRVNANAGPTLLPPTRKFDFRVQRGALNLSPEGDALYVVFGETETGWIAAIDTKRPHVSSAFAAVAMPHRGSGGIWGAGGPAVDEAGHVFVVTGSGFDGYRDLDHDWTQSVLKLAPPSGVQGFVLQGTYTPFNYCLTAKMDIDLGSGGAALLKGGATPLMVVGGKQGNMYLLDPGHLPGRLDRRPACTTNSASDGSLLPPGPQPQFGKRGPLNVFGPYSEEDASMDVARARSVPATFRDKAGVEYVYATGNNKAARGSAASVPPSLVRLRVERPSHGTPFLRVDARASTLVMGNPGSPVVTSGVDGHPVVWVLDENAPRSASLNGSDAPRPILYAVDGLSMEVLWKSLPGELFTSGKYNEPTFGQGQVMVGTDRIQAFGAGGKRMGGRAVVAPVQPAPAVTNIPAVPADTNAKDIFQQRCAMCHEHPQGNIPPRAVLKTRSHERIVDALSKGVMRQQAAGLSARQIEEIAVFLKE</sequence>
<dbReference type="Pfam" id="PF06283">
    <property type="entry name" value="ThuA"/>
    <property type="match status" value="1"/>
</dbReference>
<name>A0A4R0YV95_9GAMM</name>
<feature type="region of interest" description="Disordered" evidence="1">
    <location>
        <begin position="652"/>
        <end position="676"/>
    </location>
</feature>
<keyword evidence="5" id="KW-1185">Reference proteome</keyword>
<dbReference type="SUPFAM" id="SSF50998">
    <property type="entry name" value="Quinoprotein alcohol dehydrogenase-like"/>
    <property type="match status" value="1"/>
</dbReference>
<dbReference type="AlphaFoldDB" id="A0A4R0YV95"/>
<dbReference type="GO" id="GO:0009055">
    <property type="term" value="F:electron transfer activity"/>
    <property type="evidence" value="ECO:0007669"/>
    <property type="project" value="InterPro"/>
</dbReference>
<dbReference type="GO" id="GO:0020037">
    <property type="term" value="F:heme binding"/>
    <property type="evidence" value="ECO:0007669"/>
    <property type="project" value="InterPro"/>
</dbReference>
<evidence type="ECO:0000313" key="4">
    <source>
        <dbReference type="EMBL" id="TCI13355.1"/>
    </source>
</evidence>
<accession>A0A4R0YV95</accession>
<dbReference type="InterPro" id="IPR036909">
    <property type="entry name" value="Cyt_c-like_dom_sf"/>
</dbReference>
<keyword evidence="2" id="KW-0732">Signal</keyword>
<gene>
    <name evidence="4" type="ORF">EZM97_08785</name>
</gene>
<feature type="chain" id="PRO_5020487641" description="ThuA-like domain-containing protein" evidence="2">
    <location>
        <begin position="33"/>
        <end position="941"/>
    </location>
</feature>
<evidence type="ECO:0000259" key="3">
    <source>
        <dbReference type="Pfam" id="PF06283"/>
    </source>
</evidence>
<dbReference type="Gene3D" id="2.40.10.480">
    <property type="match status" value="1"/>
</dbReference>
<comment type="caution">
    <text evidence="4">The sequence shown here is derived from an EMBL/GenBank/DDBJ whole genome shotgun (WGS) entry which is preliminary data.</text>
</comment>
<dbReference type="SUPFAM" id="SSF52317">
    <property type="entry name" value="Class I glutamine amidotransferase-like"/>
    <property type="match status" value="1"/>
</dbReference>
<proteinExistence type="predicted"/>
<feature type="signal peptide" evidence="2">
    <location>
        <begin position="1"/>
        <end position="32"/>
    </location>
</feature>
<evidence type="ECO:0000313" key="5">
    <source>
        <dbReference type="Proteomes" id="UP000291822"/>
    </source>
</evidence>
<dbReference type="Gene3D" id="3.40.50.880">
    <property type="match status" value="1"/>
</dbReference>
<dbReference type="InterPro" id="IPR029062">
    <property type="entry name" value="Class_I_gatase-like"/>
</dbReference>
<evidence type="ECO:0000256" key="1">
    <source>
        <dbReference type="SAM" id="MobiDB-lite"/>
    </source>
</evidence>
<evidence type="ECO:0000256" key="2">
    <source>
        <dbReference type="SAM" id="SignalP"/>
    </source>
</evidence>
<reference evidence="4 5" key="1">
    <citation type="submission" date="2019-02" db="EMBL/GenBank/DDBJ databases">
        <title>Dyella amyloliquefaciens sp. nov., isolated from forest soil.</title>
        <authorList>
            <person name="Gao Z.-H."/>
            <person name="Qiu L.-H."/>
        </authorList>
    </citation>
    <scope>NUCLEOTIDE SEQUENCE [LARGE SCALE GENOMIC DNA]</scope>
    <source>
        <strain evidence="4 5">KACC 12747</strain>
    </source>
</reference>
<protein>
    <recommendedName>
        <fullName evidence="3">ThuA-like domain-containing protein</fullName>
    </recommendedName>
</protein>
<dbReference type="EMBL" id="SJTG01000001">
    <property type="protein sequence ID" value="TCI13355.1"/>
    <property type="molecule type" value="Genomic_DNA"/>
</dbReference>
<dbReference type="SUPFAM" id="SSF46626">
    <property type="entry name" value="Cytochrome c"/>
    <property type="match status" value="1"/>
</dbReference>